<keyword evidence="2" id="KW-0378">Hydrolase</keyword>
<dbReference type="SUPFAM" id="SSF109604">
    <property type="entry name" value="HD-domain/PDEase-like"/>
    <property type="match status" value="2"/>
</dbReference>
<evidence type="ECO:0000256" key="2">
    <source>
        <dbReference type="ARBA" id="ARBA00022801"/>
    </source>
</evidence>
<reference evidence="4 5" key="1">
    <citation type="submission" date="2017-12" db="EMBL/GenBank/DDBJ databases">
        <authorList>
            <person name="Pombert J.-F."/>
            <person name="Haag K.L."/>
            <person name="Ebert D."/>
        </authorList>
    </citation>
    <scope>NUCLEOTIDE SEQUENCE [LARGE SCALE GENOMIC DNA]</scope>
    <source>
        <strain evidence="4">FI-OER-3-3</strain>
    </source>
</reference>
<sequence length="490" mass="59312">MNTYELFRSRIYQVLDTKNIVYQKSDIDLEINDDDIYEFKRYLNIWNISYLKSKLFKKNKLIIYIFESMNILKYLKITNKDLSVFINTVFYYYGPNAYHNEDHIIDVFISSYYLLKKIDNINQKTALIILVSALLHDIGHLGLSTKYLSSQKYFTDKFDRSSLCERIHCFISNLILNTYECNILRNLKIEERNEINFYIQQLILSTDILEQEKYINMFICHHHDFFFSRLDKNCKKDNECLKTEIIISKNSKNLNCLNYSNQRIGIQPIELYLKSNSKKRNLESEKLLAKTHTKRDGHYKKRRYYYKKICQVCKLKQKNFEIPIFTIYLNVIKEIKKYFKLQHEIRKTARKFVIEKLNAYICNKSKILKHFEIYNLFLKKNIKNFEKFSIFDMFMIIKIADISATMKDTGSCLYCLKMLLQELKHEAFLTNNLDKLSFKCSDEMFFFDNYVFPVCKMMGFYDEKFEFLYKNANKCYFYFKNNMLNHYFLN</sequence>
<dbReference type="VEuPathDB" id="MicrosporidiaDB:CWI37_0673p0010"/>
<dbReference type="EMBL" id="PITJ01000673">
    <property type="protein sequence ID" value="TBU01588.1"/>
    <property type="molecule type" value="Genomic_DNA"/>
</dbReference>
<dbReference type="InterPro" id="IPR002073">
    <property type="entry name" value="PDEase_catalytic_dom"/>
</dbReference>
<dbReference type="Pfam" id="PF00233">
    <property type="entry name" value="PDEase_I"/>
    <property type="match status" value="1"/>
</dbReference>
<evidence type="ECO:0000256" key="1">
    <source>
        <dbReference type="ARBA" id="ARBA00022723"/>
    </source>
</evidence>
<dbReference type="AlphaFoldDB" id="A0A4Q9L2F7"/>
<feature type="domain" description="PDEase" evidence="3">
    <location>
        <begin position="8"/>
        <end position="232"/>
    </location>
</feature>
<dbReference type="InterPro" id="IPR036971">
    <property type="entry name" value="PDEase_catalytic_dom_sf"/>
</dbReference>
<dbReference type="GO" id="GO:0007165">
    <property type="term" value="P:signal transduction"/>
    <property type="evidence" value="ECO:0007669"/>
    <property type="project" value="InterPro"/>
</dbReference>
<accession>A0A4Q9L2F7</accession>
<organism evidence="4 5">
    <name type="scientific">Hamiltosporidium tvaerminnensis</name>
    <dbReference type="NCBI Taxonomy" id="1176355"/>
    <lineage>
        <taxon>Eukaryota</taxon>
        <taxon>Fungi</taxon>
        <taxon>Fungi incertae sedis</taxon>
        <taxon>Microsporidia</taxon>
        <taxon>Dubosqiidae</taxon>
        <taxon>Hamiltosporidium</taxon>
    </lineage>
</organism>
<dbReference type="GO" id="GO:0046872">
    <property type="term" value="F:metal ion binding"/>
    <property type="evidence" value="ECO:0007669"/>
    <property type="project" value="UniProtKB-KW"/>
</dbReference>
<dbReference type="Gene3D" id="1.10.1300.10">
    <property type="entry name" value="3'5'-cyclic nucleotide phosphodiesterase, catalytic domain"/>
    <property type="match status" value="1"/>
</dbReference>
<dbReference type="Proteomes" id="UP000292362">
    <property type="component" value="Unassembled WGS sequence"/>
</dbReference>
<dbReference type="SMART" id="SM00471">
    <property type="entry name" value="HDc"/>
    <property type="match status" value="1"/>
</dbReference>
<evidence type="ECO:0000259" key="3">
    <source>
        <dbReference type="PROSITE" id="PS51845"/>
    </source>
</evidence>
<keyword evidence="1" id="KW-0479">Metal-binding</keyword>
<dbReference type="PROSITE" id="PS51845">
    <property type="entry name" value="PDEASE_I_2"/>
    <property type="match status" value="1"/>
</dbReference>
<proteinExistence type="predicted"/>
<name>A0A4Q9L2F7_9MICR</name>
<comment type="caution">
    <text evidence="4">The sequence shown here is derived from an EMBL/GenBank/DDBJ whole genome shotgun (WGS) entry which is preliminary data.</text>
</comment>
<gene>
    <name evidence="4" type="ORF">CWI37_0673p0010</name>
</gene>
<protein>
    <submittedName>
        <fullName evidence="4">3'5'-cyclic nucleotide phosphodiesterase</fullName>
    </submittedName>
</protein>
<evidence type="ECO:0000313" key="5">
    <source>
        <dbReference type="Proteomes" id="UP000292362"/>
    </source>
</evidence>
<evidence type="ECO:0000313" key="4">
    <source>
        <dbReference type="EMBL" id="TBU01588.1"/>
    </source>
</evidence>
<dbReference type="PANTHER" id="PTHR11347">
    <property type="entry name" value="CYCLIC NUCLEOTIDE PHOSPHODIESTERASE"/>
    <property type="match status" value="1"/>
</dbReference>
<dbReference type="GO" id="GO:0004114">
    <property type="term" value="F:3',5'-cyclic-nucleotide phosphodiesterase activity"/>
    <property type="evidence" value="ECO:0007669"/>
    <property type="project" value="InterPro"/>
</dbReference>
<dbReference type="CDD" id="cd00077">
    <property type="entry name" value="HDc"/>
    <property type="match status" value="1"/>
</dbReference>
<dbReference type="InterPro" id="IPR003607">
    <property type="entry name" value="HD/PDEase_dom"/>
</dbReference>